<proteinExistence type="predicted"/>
<reference evidence="2 3" key="1">
    <citation type="submission" date="2017-02" db="EMBL/GenBank/DDBJ databases">
        <authorList>
            <person name="Peterson S.W."/>
        </authorList>
    </citation>
    <scope>NUCLEOTIDE SEQUENCE [LARGE SCALE GENOMIC DNA]</scope>
    <source>
        <strain evidence="2 3">LSP_Lj1</strain>
    </source>
</reference>
<keyword evidence="1" id="KW-0812">Transmembrane</keyword>
<sequence length="108" mass="10836">MMLDVGLVLLEICPLAPPGAQKYADQLTGYVLWAVLAMFVVGVVVSIGAIVAGRIFSMPHASKAGVVGVAVVFLAAIAYLVLPSLISSITGSGCIADAPGAPAASQEP</sequence>
<organism evidence="2 3">
    <name type="scientific">Luteococcus japonicus LSP_Lj1</name>
    <dbReference type="NCBI Taxonomy" id="1255658"/>
    <lineage>
        <taxon>Bacteria</taxon>
        <taxon>Bacillati</taxon>
        <taxon>Actinomycetota</taxon>
        <taxon>Actinomycetes</taxon>
        <taxon>Propionibacteriales</taxon>
        <taxon>Propionibacteriaceae</taxon>
        <taxon>Luteococcus</taxon>
    </lineage>
</organism>
<evidence type="ECO:0000313" key="3">
    <source>
        <dbReference type="Proteomes" id="UP000188342"/>
    </source>
</evidence>
<keyword evidence="1" id="KW-0472">Membrane</keyword>
<dbReference type="STRING" id="1255658.FM114_02940"/>
<evidence type="ECO:0000313" key="2">
    <source>
        <dbReference type="EMBL" id="SJN21698.1"/>
    </source>
</evidence>
<protein>
    <submittedName>
        <fullName evidence="2">Uncharacterized protein</fullName>
    </submittedName>
</protein>
<name>A0A1R4IPL6_9ACTN</name>
<keyword evidence="3" id="KW-1185">Reference proteome</keyword>
<feature type="transmembrane region" description="Helical" evidence="1">
    <location>
        <begin position="30"/>
        <end position="52"/>
    </location>
</feature>
<dbReference type="AlphaFoldDB" id="A0A1R4IPL6"/>
<dbReference type="EMBL" id="FUKQ01000011">
    <property type="protein sequence ID" value="SJN21698.1"/>
    <property type="molecule type" value="Genomic_DNA"/>
</dbReference>
<accession>A0A1R4IPL6</accession>
<keyword evidence="1" id="KW-1133">Transmembrane helix</keyword>
<gene>
    <name evidence="2" type="ORF">FM114_02940</name>
</gene>
<dbReference type="Proteomes" id="UP000188342">
    <property type="component" value="Unassembled WGS sequence"/>
</dbReference>
<evidence type="ECO:0000256" key="1">
    <source>
        <dbReference type="SAM" id="Phobius"/>
    </source>
</evidence>
<feature type="transmembrane region" description="Helical" evidence="1">
    <location>
        <begin position="64"/>
        <end position="82"/>
    </location>
</feature>